<keyword evidence="3" id="KW-1185">Reference proteome</keyword>
<gene>
    <name evidence="2" type="ORF">ABID08_002364</name>
</gene>
<evidence type="ECO:0000313" key="3">
    <source>
        <dbReference type="Proteomes" id="UP001549077"/>
    </source>
</evidence>
<sequence length="95" mass="10235">MADLAGMPAFPAAVAMKDDSALFRPQEPGDNAQQSRLSGSISPRQHKRLAGRQVKGKINENEIVTAPCGQIFGGEMHASILSSFRLAEESKNVRI</sequence>
<reference evidence="2 3" key="1">
    <citation type="submission" date="2024-06" db="EMBL/GenBank/DDBJ databases">
        <title>Genomic Encyclopedia of Type Strains, Phase IV (KMG-IV): sequencing the most valuable type-strain genomes for metagenomic binning, comparative biology and taxonomic classification.</title>
        <authorList>
            <person name="Goeker M."/>
        </authorList>
    </citation>
    <scope>NUCLEOTIDE SEQUENCE [LARGE SCALE GENOMIC DNA]</scope>
    <source>
        <strain evidence="2 3">DSM 29288</strain>
    </source>
</reference>
<evidence type="ECO:0000313" key="2">
    <source>
        <dbReference type="EMBL" id="MET3754996.1"/>
    </source>
</evidence>
<feature type="compositionally biased region" description="Polar residues" evidence="1">
    <location>
        <begin position="31"/>
        <end position="43"/>
    </location>
</feature>
<dbReference type="EMBL" id="JBEPMY010000005">
    <property type="protein sequence ID" value="MET3754996.1"/>
    <property type="molecule type" value="Genomic_DNA"/>
</dbReference>
<organism evidence="2 3">
    <name type="scientific">Rhizobium binae</name>
    <dbReference type="NCBI Taxonomy" id="1138190"/>
    <lineage>
        <taxon>Bacteria</taxon>
        <taxon>Pseudomonadati</taxon>
        <taxon>Pseudomonadota</taxon>
        <taxon>Alphaproteobacteria</taxon>
        <taxon>Hyphomicrobiales</taxon>
        <taxon>Rhizobiaceae</taxon>
        <taxon>Rhizobium/Agrobacterium group</taxon>
        <taxon>Rhizobium</taxon>
    </lineage>
</organism>
<proteinExistence type="predicted"/>
<dbReference type="Proteomes" id="UP001549077">
    <property type="component" value="Unassembled WGS sequence"/>
</dbReference>
<comment type="caution">
    <text evidence="2">The sequence shown here is derived from an EMBL/GenBank/DDBJ whole genome shotgun (WGS) entry which is preliminary data.</text>
</comment>
<name>A0ABV2MEW7_9HYPH</name>
<accession>A0ABV2MEW7</accession>
<feature type="region of interest" description="Disordered" evidence="1">
    <location>
        <begin position="20"/>
        <end position="52"/>
    </location>
</feature>
<protein>
    <submittedName>
        <fullName evidence="2">Uncharacterized protein</fullName>
    </submittedName>
</protein>
<evidence type="ECO:0000256" key="1">
    <source>
        <dbReference type="SAM" id="MobiDB-lite"/>
    </source>
</evidence>